<dbReference type="OrthoDB" id="47059at2759"/>
<sequence length="107" mass="12094">MTAMKKLIKNTLKKLQDEFDYENAYGYILNHFSVVMNEPECIDRNEVKGDVFLTDTERKAIKTLARGFKKFLLVLNTMGPVDLSGLDEVKNIIALSQLGAHTSKNIS</sequence>
<dbReference type="Gene3D" id="3.40.50.1700">
    <property type="entry name" value="Glycoside hydrolase family 3 C-terminal domain"/>
    <property type="match status" value="1"/>
</dbReference>
<proteinExistence type="predicted"/>
<dbReference type="GO" id="GO:0004553">
    <property type="term" value="F:hydrolase activity, hydrolyzing O-glycosyl compounds"/>
    <property type="evidence" value="ECO:0007669"/>
    <property type="project" value="InterPro"/>
</dbReference>
<dbReference type="STRING" id="1754190.A0A1Y2AG69"/>
<protein>
    <submittedName>
        <fullName evidence="2">Uncharacterized protein</fullName>
    </submittedName>
</protein>
<organism evidence="2 3">
    <name type="scientific">Neocallimastix californiae</name>
    <dbReference type="NCBI Taxonomy" id="1754190"/>
    <lineage>
        <taxon>Eukaryota</taxon>
        <taxon>Fungi</taxon>
        <taxon>Fungi incertae sedis</taxon>
        <taxon>Chytridiomycota</taxon>
        <taxon>Chytridiomycota incertae sedis</taxon>
        <taxon>Neocallimastigomycetes</taxon>
        <taxon>Neocallimastigales</taxon>
        <taxon>Neocallimastigaceae</taxon>
        <taxon>Neocallimastix</taxon>
    </lineage>
</organism>
<name>A0A1Y2AG69_9FUNG</name>
<evidence type="ECO:0000256" key="1">
    <source>
        <dbReference type="ARBA" id="ARBA00022801"/>
    </source>
</evidence>
<evidence type="ECO:0000313" key="3">
    <source>
        <dbReference type="Proteomes" id="UP000193920"/>
    </source>
</evidence>
<dbReference type="Proteomes" id="UP000193920">
    <property type="component" value="Unassembled WGS sequence"/>
</dbReference>
<dbReference type="AlphaFoldDB" id="A0A1Y2AG69"/>
<evidence type="ECO:0000313" key="2">
    <source>
        <dbReference type="EMBL" id="ORY21541.1"/>
    </source>
</evidence>
<keyword evidence="3" id="KW-1185">Reference proteome</keyword>
<dbReference type="GO" id="GO:0005975">
    <property type="term" value="P:carbohydrate metabolic process"/>
    <property type="evidence" value="ECO:0007669"/>
    <property type="project" value="InterPro"/>
</dbReference>
<dbReference type="InterPro" id="IPR036881">
    <property type="entry name" value="Glyco_hydro_3_C_sf"/>
</dbReference>
<keyword evidence="1" id="KW-0378">Hydrolase</keyword>
<comment type="caution">
    <text evidence="2">The sequence shown here is derived from an EMBL/GenBank/DDBJ whole genome shotgun (WGS) entry which is preliminary data.</text>
</comment>
<dbReference type="EMBL" id="MCOG01000263">
    <property type="protein sequence ID" value="ORY21541.1"/>
    <property type="molecule type" value="Genomic_DNA"/>
</dbReference>
<accession>A0A1Y2AG69</accession>
<reference evidence="2 3" key="1">
    <citation type="submission" date="2016-08" db="EMBL/GenBank/DDBJ databases">
        <title>A Parts List for Fungal Cellulosomes Revealed by Comparative Genomics.</title>
        <authorList>
            <consortium name="DOE Joint Genome Institute"/>
            <person name="Haitjema C.H."/>
            <person name="Gilmore S.P."/>
            <person name="Henske J.K."/>
            <person name="Solomon K.V."/>
            <person name="De Groot R."/>
            <person name="Kuo A."/>
            <person name="Mondo S.J."/>
            <person name="Salamov A.A."/>
            <person name="Labutti K."/>
            <person name="Zhao Z."/>
            <person name="Chiniquy J."/>
            <person name="Barry K."/>
            <person name="Brewer H.M."/>
            <person name="Purvine S.O."/>
            <person name="Wright A.T."/>
            <person name="Boxma B."/>
            <person name="Van Alen T."/>
            <person name="Hackstein J.H."/>
            <person name="Baker S.E."/>
            <person name="Grigoriev I.V."/>
            <person name="O'Malley M.A."/>
        </authorList>
    </citation>
    <scope>NUCLEOTIDE SEQUENCE [LARGE SCALE GENOMIC DNA]</scope>
    <source>
        <strain evidence="2 3">G1</strain>
    </source>
</reference>
<gene>
    <name evidence="2" type="ORF">LY90DRAFT_632709</name>
</gene>